<evidence type="ECO:0000256" key="1">
    <source>
        <dbReference type="ARBA" id="ARBA00013048"/>
    </source>
</evidence>
<dbReference type="Pfam" id="PF00171">
    <property type="entry name" value="Aldedh"/>
    <property type="match status" value="1"/>
</dbReference>
<dbReference type="EC" id="1.2.1.27" evidence="1"/>
<dbReference type="FunFam" id="3.40.605.10:FF:000003">
    <property type="entry name" value="Methylmalonate-semialdehyde dehydrogenase [acylating]"/>
    <property type="match status" value="1"/>
</dbReference>
<dbReference type="PROSITE" id="PS00070">
    <property type="entry name" value="ALDEHYDE_DEHYDR_CYS"/>
    <property type="match status" value="1"/>
</dbReference>
<dbReference type="CDD" id="cd07085">
    <property type="entry name" value="ALDH_F6_MMSDH"/>
    <property type="match status" value="1"/>
</dbReference>
<dbReference type="GO" id="GO:0006574">
    <property type="term" value="P:L-valine catabolic process"/>
    <property type="evidence" value="ECO:0007669"/>
    <property type="project" value="TreeGrafter"/>
</dbReference>
<dbReference type="GO" id="GO:0006210">
    <property type="term" value="P:thymine catabolic process"/>
    <property type="evidence" value="ECO:0007669"/>
    <property type="project" value="TreeGrafter"/>
</dbReference>
<dbReference type="RefSeq" id="WP_146300432.1">
    <property type="nucleotide sequence ID" value="NZ_CP042301.2"/>
</dbReference>
<dbReference type="FunFam" id="3.40.309.10:FF:000002">
    <property type="entry name" value="Methylmalonate-semialdehyde dehydrogenase (Acylating)"/>
    <property type="match status" value="1"/>
</dbReference>
<dbReference type="KEGG" id="niy:FQ775_16200"/>
<dbReference type="SUPFAM" id="SSF53720">
    <property type="entry name" value="ALDH-like"/>
    <property type="match status" value="1"/>
</dbReference>
<name>A0A5B8L1K4_9HYPH</name>
<dbReference type="InterPro" id="IPR016162">
    <property type="entry name" value="Ald_DH_N"/>
</dbReference>
<dbReference type="Gene3D" id="3.40.605.10">
    <property type="entry name" value="Aldehyde Dehydrogenase, Chain A, domain 1"/>
    <property type="match status" value="1"/>
</dbReference>
<keyword evidence="3" id="KW-0520">NAD</keyword>
<feature type="domain" description="Aldehyde dehydrogenase" evidence="4">
    <location>
        <begin position="15"/>
        <end position="478"/>
    </location>
</feature>
<dbReference type="GO" id="GO:0004491">
    <property type="term" value="F:methylmalonate-semialdehyde dehydrogenase (acylating, NAD) activity"/>
    <property type="evidence" value="ECO:0007669"/>
    <property type="project" value="UniProtKB-EC"/>
</dbReference>
<accession>A0A5B8L1K4</accession>
<dbReference type="PANTHER" id="PTHR43866">
    <property type="entry name" value="MALONATE-SEMIALDEHYDE DEHYDROGENASE"/>
    <property type="match status" value="1"/>
</dbReference>
<dbReference type="InterPro" id="IPR010061">
    <property type="entry name" value="MeMal-semiAld_DH"/>
</dbReference>
<dbReference type="Proteomes" id="UP000321389">
    <property type="component" value="Chromosome"/>
</dbReference>
<gene>
    <name evidence="5" type="ORF">FQ775_16200</name>
</gene>
<keyword evidence="2" id="KW-0560">Oxidoreductase</keyword>
<dbReference type="InterPro" id="IPR015590">
    <property type="entry name" value="Aldehyde_DH_dom"/>
</dbReference>
<evidence type="ECO:0000256" key="2">
    <source>
        <dbReference type="ARBA" id="ARBA00023002"/>
    </source>
</evidence>
<dbReference type="Gene3D" id="3.40.309.10">
    <property type="entry name" value="Aldehyde Dehydrogenase, Chain A, domain 2"/>
    <property type="match status" value="1"/>
</dbReference>
<dbReference type="NCBIfam" id="TIGR01722">
    <property type="entry name" value="MMSDH"/>
    <property type="match status" value="1"/>
</dbReference>
<sequence length="498" mass="53370">MQELGHFIGGKHVAATGGRSQDVMQPMDGTVRGKVALGSAADLRKAVEDAKAAQPAWGATNPQRRVRVLMKFLDLVQQEYDSLAELLAREHGKTIADAKGDIQRGLEVIEVCIGAPHLMKGEYTEGAGPGIDIYSMRQPLGVVAGITPFNFPAMIPLWKIGPAIASGNAFILKPSERDPGVPMRIAELFIEAGLPAGILNVVNGDKEVVDAILDDPDIKAVGFVGSTPIAQYIYSRATANGKRAQCFGGAKNHMIVMPDADMDQTVDALIGAGYGSAGERCMAISVAVPVGKETADRLVERLIPRVESLKVGPSTDSSADFGPLVTKQALERVKGYVDLGVKEGAKLVVDGRDFSMQGYEGGYYMGGCLFDEVKPDMRIYKEEIFGPVLSVVRAANYEDALKLPDEHEYGNGVAIFTRDGDAARDFAARVNVGMVGVNVPIPVPIAYYTFGGWKGSAFGDLNQHGPDAFRFYTKTKTVTSRWPSGIKDGAEFVIPTMN</sequence>
<evidence type="ECO:0000259" key="4">
    <source>
        <dbReference type="Pfam" id="PF00171"/>
    </source>
</evidence>
<reference evidence="5" key="1">
    <citation type="submission" date="2020-04" db="EMBL/GenBank/DDBJ databases">
        <title>Nitratireductor sp. nov. isolated from mangrove soil.</title>
        <authorList>
            <person name="Ye Y."/>
        </authorList>
    </citation>
    <scope>NUCLEOTIDE SEQUENCE</scope>
    <source>
        <strain evidence="5">SY7</strain>
    </source>
</reference>
<evidence type="ECO:0000313" key="6">
    <source>
        <dbReference type="Proteomes" id="UP000321389"/>
    </source>
</evidence>
<keyword evidence="6" id="KW-1185">Reference proteome</keyword>
<dbReference type="EMBL" id="CP042301">
    <property type="protein sequence ID" value="QDZ01791.1"/>
    <property type="molecule type" value="Genomic_DNA"/>
</dbReference>
<dbReference type="InterPro" id="IPR016160">
    <property type="entry name" value="Ald_DH_CS_CYS"/>
</dbReference>
<dbReference type="InterPro" id="IPR016163">
    <property type="entry name" value="Ald_DH_C"/>
</dbReference>
<dbReference type="InterPro" id="IPR016161">
    <property type="entry name" value="Ald_DH/histidinol_DH"/>
</dbReference>
<dbReference type="AlphaFoldDB" id="A0A5B8L1K4"/>
<evidence type="ECO:0000256" key="3">
    <source>
        <dbReference type="ARBA" id="ARBA00023027"/>
    </source>
</evidence>
<organism evidence="5 6">
    <name type="scientific">Nitratireductor mangrovi</name>
    <dbReference type="NCBI Taxonomy" id="2599600"/>
    <lineage>
        <taxon>Bacteria</taxon>
        <taxon>Pseudomonadati</taxon>
        <taxon>Pseudomonadota</taxon>
        <taxon>Alphaproteobacteria</taxon>
        <taxon>Hyphomicrobiales</taxon>
        <taxon>Phyllobacteriaceae</taxon>
        <taxon>Nitratireductor</taxon>
    </lineage>
</organism>
<dbReference type="OrthoDB" id="9772584at2"/>
<proteinExistence type="predicted"/>
<protein>
    <recommendedName>
        <fullName evidence="1">methylmalonate-semialdehyde dehydrogenase (CoA acylating)</fullName>
        <ecNumber evidence="1">1.2.1.27</ecNumber>
    </recommendedName>
</protein>
<evidence type="ECO:0000313" key="5">
    <source>
        <dbReference type="EMBL" id="QDZ01791.1"/>
    </source>
</evidence>
<dbReference type="PANTHER" id="PTHR43866:SF4">
    <property type="entry name" value="MALONATE-SEMIALDEHYDE DEHYDROGENASE"/>
    <property type="match status" value="1"/>
</dbReference>